<feature type="chain" id="PRO_5018056111" description="DUF7580 domain-containing protein" evidence="1">
    <location>
        <begin position="21"/>
        <end position="615"/>
    </location>
</feature>
<dbReference type="Pfam" id="PF24476">
    <property type="entry name" value="DUF7580"/>
    <property type="match status" value="1"/>
</dbReference>
<evidence type="ECO:0000313" key="4">
    <source>
        <dbReference type="Proteomes" id="UP000277212"/>
    </source>
</evidence>
<comment type="caution">
    <text evidence="3">The sequence shown here is derived from an EMBL/GenBank/DDBJ whole genome shotgun (WGS) entry which is preliminary data.</text>
</comment>
<accession>A0A3M2SP47</accession>
<dbReference type="STRING" id="2010991.A0A3M2SP47"/>
<dbReference type="PANTHER" id="PTHR35186">
    <property type="entry name" value="ANK_REP_REGION DOMAIN-CONTAINING PROTEIN"/>
    <property type="match status" value="1"/>
</dbReference>
<evidence type="ECO:0000256" key="1">
    <source>
        <dbReference type="SAM" id="SignalP"/>
    </source>
</evidence>
<keyword evidence="4" id="KW-1185">Reference proteome</keyword>
<dbReference type="EMBL" id="NKUJ01000009">
    <property type="protein sequence ID" value="RMJ19341.1"/>
    <property type="molecule type" value="Genomic_DNA"/>
</dbReference>
<keyword evidence="1" id="KW-0732">Signal</keyword>
<organism evidence="3 4">
    <name type="scientific">Fusarium kuroshium</name>
    <dbReference type="NCBI Taxonomy" id="2010991"/>
    <lineage>
        <taxon>Eukaryota</taxon>
        <taxon>Fungi</taxon>
        <taxon>Dikarya</taxon>
        <taxon>Ascomycota</taxon>
        <taxon>Pezizomycotina</taxon>
        <taxon>Sordariomycetes</taxon>
        <taxon>Hypocreomycetidae</taxon>
        <taxon>Hypocreales</taxon>
        <taxon>Nectriaceae</taxon>
        <taxon>Fusarium</taxon>
        <taxon>Fusarium solani species complex</taxon>
    </lineage>
</organism>
<name>A0A3M2SP47_9HYPO</name>
<evidence type="ECO:0000313" key="3">
    <source>
        <dbReference type="EMBL" id="RMJ19341.1"/>
    </source>
</evidence>
<dbReference type="InterPro" id="IPR056002">
    <property type="entry name" value="DUF7580"/>
</dbReference>
<proteinExistence type="predicted"/>
<feature type="signal peptide" evidence="1">
    <location>
        <begin position="1"/>
        <end position="20"/>
    </location>
</feature>
<evidence type="ECO:0000259" key="2">
    <source>
        <dbReference type="Pfam" id="PF24476"/>
    </source>
</evidence>
<reference evidence="3 4" key="1">
    <citation type="submission" date="2017-06" db="EMBL/GenBank/DDBJ databases">
        <title>Comparative genomic analysis of Ambrosia Fusariam Clade fungi.</title>
        <authorList>
            <person name="Stajich J.E."/>
            <person name="Carrillo J."/>
            <person name="Kijimoto T."/>
            <person name="Eskalen A."/>
            <person name="O'Donnell K."/>
            <person name="Kasson M."/>
        </authorList>
    </citation>
    <scope>NUCLEOTIDE SEQUENCE [LARGE SCALE GENOMIC DNA]</scope>
    <source>
        <strain evidence="3">UCR3666</strain>
    </source>
</reference>
<protein>
    <recommendedName>
        <fullName evidence="2">DUF7580 domain-containing protein</fullName>
    </recommendedName>
</protein>
<sequence>MSGFEIAGIVLAGVPLLLEAFKGWEEIGKRWKLWAHIKKEFDSYRADIEFYDVALTDNLRELLFPILQDEAKVNELTANRELLFLILQDEDKVTELMADRELLFSILQDEAKVNELMANPEDKDQSFSALENSLKDRLRGRYKIYRSTVKSLCNALEDFREELNMDIKSPANKDSMSRWEAAQNLLRRITSKEEREYQWCRWKFANGEARRRSLMGLIETYFTRLNQLLESSEKEAAMMQEYALAQVTRAIDNASLNFWRRATTLFDALAGSWNCPCVDQHCAKLILEHRGANNSDLAIMFTKEREVGLDVVETRITSQNRDKRRATKRPEPDILVRPTKPRHREKIPIRSAFKTTGSTSTSVQVVAPYPEIRIEYDSATFQVDNPTPISCLCSSLGHSTEAGNEAFCGYLCDDGGRYFYIYTTSQSISDSLTAVPFSCILQDSTMPSMRQRYSLAFTIASSVLQLLESPWLPNFHSRSEILFFLRSKPASPTCPHISRGFGSREQDRICVSDSLVLLGIVLLELFFGEPISSKDFRKKFPPGDKRQELLFDQAVGIQWLDELKDNAAPLEYKDAVKWCLMEHKPLSEEPEAWRREMAIRVVQNLEKCEDWLNRG</sequence>
<dbReference type="PANTHER" id="PTHR35186:SF4">
    <property type="entry name" value="PRION-INHIBITION AND PROPAGATION HELO DOMAIN-CONTAINING PROTEIN"/>
    <property type="match status" value="1"/>
</dbReference>
<dbReference type="AlphaFoldDB" id="A0A3M2SP47"/>
<feature type="domain" description="DUF7580" evidence="2">
    <location>
        <begin position="257"/>
        <end position="607"/>
    </location>
</feature>
<dbReference type="OrthoDB" id="3565018at2759"/>
<dbReference type="Proteomes" id="UP000277212">
    <property type="component" value="Unassembled WGS sequence"/>
</dbReference>
<gene>
    <name evidence="3" type="ORF">CDV36_000960</name>
</gene>